<protein>
    <submittedName>
        <fullName evidence="2">Uncharacterized protein</fullName>
    </submittedName>
</protein>
<feature type="compositionally biased region" description="Low complexity" evidence="1">
    <location>
        <begin position="908"/>
        <end position="920"/>
    </location>
</feature>
<feature type="region of interest" description="Disordered" evidence="1">
    <location>
        <begin position="437"/>
        <end position="479"/>
    </location>
</feature>
<feature type="region of interest" description="Disordered" evidence="1">
    <location>
        <begin position="895"/>
        <end position="920"/>
    </location>
</feature>
<evidence type="ECO:0000313" key="3">
    <source>
        <dbReference type="Proteomes" id="UP000565441"/>
    </source>
</evidence>
<gene>
    <name evidence="2" type="ORF">D9615_006073</name>
</gene>
<keyword evidence="3" id="KW-1185">Reference proteome</keyword>
<feature type="region of interest" description="Disordered" evidence="1">
    <location>
        <begin position="598"/>
        <end position="627"/>
    </location>
</feature>
<accession>A0A8H5M363</accession>
<dbReference type="OrthoDB" id="2804702at2759"/>
<evidence type="ECO:0000256" key="1">
    <source>
        <dbReference type="SAM" id="MobiDB-lite"/>
    </source>
</evidence>
<feature type="region of interest" description="Disordered" evidence="1">
    <location>
        <begin position="818"/>
        <end position="859"/>
    </location>
</feature>
<proteinExistence type="predicted"/>
<feature type="region of interest" description="Disordered" evidence="1">
    <location>
        <begin position="43"/>
        <end position="148"/>
    </location>
</feature>
<dbReference type="Proteomes" id="UP000565441">
    <property type="component" value="Unassembled WGS sequence"/>
</dbReference>
<feature type="region of interest" description="Disordered" evidence="1">
    <location>
        <begin position="997"/>
        <end position="1066"/>
    </location>
</feature>
<evidence type="ECO:0000313" key="2">
    <source>
        <dbReference type="EMBL" id="KAF5379026.1"/>
    </source>
</evidence>
<feature type="region of interest" description="Disordered" evidence="1">
    <location>
        <begin position="731"/>
        <end position="751"/>
    </location>
</feature>
<reference evidence="2 3" key="1">
    <citation type="journal article" date="2020" name="ISME J.">
        <title>Uncovering the hidden diversity of litter-decomposition mechanisms in mushroom-forming fungi.</title>
        <authorList>
            <person name="Floudas D."/>
            <person name="Bentzer J."/>
            <person name="Ahren D."/>
            <person name="Johansson T."/>
            <person name="Persson P."/>
            <person name="Tunlid A."/>
        </authorList>
    </citation>
    <scope>NUCLEOTIDE SEQUENCE [LARGE SCALE GENOMIC DNA]</scope>
    <source>
        <strain evidence="2 3">CBS 661.87</strain>
    </source>
</reference>
<feature type="compositionally biased region" description="Polar residues" evidence="1">
    <location>
        <begin position="109"/>
        <end position="118"/>
    </location>
</feature>
<organism evidence="2 3">
    <name type="scientific">Tricholomella constricta</name>
    <dbReference type="NCBI Taxonomy" id="117010"/>
    <lineage>
        <taxon>Eukaryota</taxon>
        <taxon>Fungi</taxon>
        <taxon>Dikarya</taxon>
        <taxon>Basidiomycota</taxon>
        <taxon>Agaricomycotina</taxon>
        <taxon>Agaricomycetes</taxon>
        <taxon>Agaricomycetidae</taxon>
        <taxon>Agaricales</taxon>
        <taxon>Tricholomatineae</taxon>
        <taxon>Lyophyllaceae</taxon>
        <taxon>Tricholomella</taxon>
    </lineage>
</organism>
<feature type="compositionally biased region" description="Pro residues" evidence="1">
    <location>
        <begin position="897"/>
        <end position="907"/>
    </location>
</feature>
<comment type="caution">
    <text evidence="2">The sequence shown here is derived from an EMBL/GenBank/DDBJ whole genome shotgun (WGS) entry which is preliminary data.</text>
</comment>
<name>A0A8H5M363_9AGAR</name>
<feature type="compositionally biased region" description="Acidic residues" evidence="1">
    <location>
        <begin position="1052"/>
        <end position="1066"/>
    </location>
</feature>
<feature type="compositionally biased region" description="Polar residues" evidence="1">
    <location>
        <begin position="1019"/>
        <end position="1036"/>
    </location>
</feature>
<dbReference type="EMBL" id="JAACJP010000017">
    <property type="protein sequence ID" value="KAF5379026.1"/>
    <property type="molecule type" value="Genomic_DNA"/>
</dbReference>
<feature type="compositionally biased region" description="Low complexity" evidence="1">
    <location>
        <begin position="462"/>
        <end position="479"/>
    </location>
</feature>
<feature type="compositionally biased region" description="Polar residues" evidence="1">
    <location>
        <begin position="999"/>
        <end position="1011"/>
    </location>
</feature>
<feature type="compositionally biased region" description="Low complexity" evidence="1">
    <location>
        <begin position="828"/>
        <end position="859"/>
    </location>
</feature>
<feature type="compositionally biased region" description="Low complexity" evidence="1">
    <location>
        <begin position="598"/>
        <end position="612"/>
    </location>
</feature>
<dbReference type="AlphaFoldDB" id="A0A8H5M363"/>
<feature type="compositionally biased region" description="Basic and acidic residues" evidence="1">
    <location>
        <begin position="437"/>
        <end position="461"/>
    </location>
</feature>
<sequence length="1066" mass="115537">MQHSFLTCTTLAPLVMKTTGTGSKHSPIAIYDSEDEVLQELVGEGSFDPNPPFHNRLPGTDQREKLSRNWAMSTERGKGNSKLSDLEGKRPQKRKRVTDDSQGVPLAGPSQSLHNLPNHSPAVMSKKAKKRRRKLERQVMEVEAHPPRHQAWAKGTKYLVTDSTSSPMLPSRQAIGGGYSKTYLQPEISRPFSPYSVMYPPTQHAAESPAASSSAWVASMAMAAEAPAQVRPKDWESYPNWVDPLERIPPRPGFNAHNLPTQWHLPQRPAESASLPPLAPAPALIQAIGMKPEHDPSSKHGLYQIPPASSLSKGEAAPYIPNPARTLVMEQLPKSHRTTDFVNSWSKSACGAYPVYTSIDPPAAKALVEFATAELARKAWGSPRLGAALVGLKTHQLKGRPREDLIKVWWYRVHGVGANAGVGEIEEGEIQGDAAEKEVEVPVKKETKKERKARLAKERQAKQAALPKPKTAAPPIQSPSQAAAALLPDLSRIPTTASSPFPLPSNPADSRIEHQTLYSYYPTTPPAHSHPAQHHLLTSAPVLPSQQASPHRVPLLPQSALETQWRLKHELPKKPTAMPYTPSASRSTPFQDGYIASSIASSKSPSPVQISSHLTEPQPSTPTHHTSSAAYEDMDVDDDMELESPQTGKLAHIDTPLPAPITDYAATATASTPIPVAFVPIPATKHHDDMNGTQPIFATAKSCDTTTATTSTASVFELDPIPPPATINSPTLSATPPLEPRAMKNAPKGPSFAKRSLMARHKELEDRIARSKMELSLIRTTAMPISTIDRSIPIAASPVSTNDDLDKQAMEDRLRSLVLRSQKHRMRSSASASTSATSTDPPSISQSSASSTPSSTVTVLSPEFPSSAVSSVSSHSFSWDNLAVSFITETIETIKATPPPTLPPAPTAKPYQSNSTSATTTTTKLELAAKQRRLEAQIAESKILMAKLGQAQTKQERESILAVMRERSRCVFVSLPPFRVGVGSALWRRGMMMEHDGAATNTSTPTPSQGQPKPPQVHPQPSMNAGYTQTRQTQVAKTWVGSHEHTGVFIVSDDEEDDDRDCDDAA</sequence>
<feature type="compositionally biased region" description="Polar residues" evidence="1">
    <location>
        <begin position="613"/>
        <end position="627"/>
    </location>
</feature>
<feature type="compositionally biased region" description="Basic residues" evidence="1">
    <location>
        <begin position="126"/>
        <end position="135"/>
    </location>
</feature>
<feature type="compositionally biased region" description="Basic and acidic residues" evidence="1">
    <location>
        <begin position="136"/>
        <end position="146"/>
    </location>
</feature>